<feature type="transmembrane region" description="Helical" evidence="9">
    <location>
        <begin position="97"/>
        <end position="117"/>
    </location>
</feature>
<evidence type="ECO:0000313" key="12">
    <source>
        <dbReference type="Proteomes" id="UP000649573"/>
    </source>
</evidence>
<dbReference type="InterPro" id="IPR036890">
    <property type="entry name" value="HATPase_C_sf"/>
</dbReference>
<feature type="transmembrane region" description="Helical" evidence="9">
    <location>
        <begin position="66"/>
        <end position="85"/>
    </location>
</feature>
<feature type="transmembrane region" description="Helical" evidence="9">
    <location>
        <begin position="41"/>
        <end position="59"/>
    </location>
</feature>
<protein>
    <recommendedName>
        <fullName evidence="2">histidine kinase</fullName>
        <ecNumber evidence="2">2.7.13.3</ecNumber>
    </recommendedName>
</protein>
<evidence type="ECO:0000313" key="11">
    <source>
        <dbReference type="EMBL" id="GGU13081.1"/>
    </source>
</evidence>
<name>A0ABQ2U933_9PSEU</name>
<keyword evidence="3" id="KW-0597">Phosphoprotein</keyword>
<sequence>MVGPAHPCDHEPVPTLVFALTVIAELGATALSWGFEPLYDTVMYAIYAIVMAGAGALIARRSVIGWLFLWFALLNALAADLGQAWGLRELPGGPIALWISLTSWLPSGFGWILTFVLFPDGKAGRWRPLLWVGGISTVLAMAGWAFSPDLGRSFPDGRNPMAVESLPTAAVFTVGITLFLAALGLSVLALILRFLRSEGIRRQQLKWFVFAAALAGVGLPMSFALWYVTPAAGVIAAVVLTGLVVAACLAILRYRLFDVDVVISRTISYGVLTVLLVAAYAVTVVVVGTAAGRGSSWATAAATLVAALAFRPLRARVQDVVDRRFNRARYDARRRMADFLEALRAGRAAPEEVRGVLREVLADPGLELLVYLPESREHVDLDGRTRAVTGSRVVIERDGQPLGVVVHTTPQAALVREVVEAGGLAVEIARLRVELRRQLAEVRASRARIVAAGDAERRRIQRDLHDGAQQRLVAIGLALRHAQHQLTTDAADQAGRTIDDAVAELAVAIGELRDLARGLQLDGGLRPAFDDLARRTPLHVQVRAPDERFAENVEAAAYFVGCEALTNAVKHAKATTVALTVAQRDGNLVVTVTDDGIGGAAPSEGSGLTGLADRVAALGGTLRVDSAPGTGTTVIAEVPCES</sequence>
<evidence type="ECO:0000256" key="4">
    <source>
        <dbReference type="ARBA" id="ARBA00022679"/>
    </source>
</evidence>
<dbReference type="EC" id="2.7.13.3" evidence="2"/>
<dbReference type="InterPro" id="IPR011712">
    <property type="entry name" value="Sig_transdc_His_kin_sub3_dim/P"/>
</dbReference>
<keyword evidence="4" id="KW-0808">Transferase</keyword>
<gene>
    <name evidence="11" type="ORF">GCM10010178_00270</name>
</gene>
<evidence type="ECO:0000256" key="1">
    <source>
        <dbReference type="ARBA" id="ARBA00000085"/>
    </source>
</evidence>
<comment type="catalytic activity">
    <reaction evidence="1">
        <text>ATP + protein L-histidine = ADP + protein N-phospho-L-histidine.</text>
        <dbReference type="EC" id="2.7.13.3"/>
    </reaction>
</comment>
<dbReference type="SUPFAM" id="SSF55874">
    <property type="entry name" value="ATPase domain of HSP90 chaperone/DNA topoisomerase II/histidine kinase"/>
    <property type="match status" value="1"/>
</dbReference>
<feature type="transmembrane region" description="Helical" evidence="9">
    <location>
        <begin position="12"/>
        <end position="35"/>
    </location>
</feature>
<organism evidence="11 12">
    <name type="scientific">Lentzea flava</name>
    <dbReference type="NCBI Taxonomy" id="103732"/>
    <lineage>
        <taxon>Bacteria</taxon>
        <taxon>Bacillati</taxon>
        <taxon>Actinomycetota</taxon>
        <taxon>Actinomycetes</taxon>
        <taxon>Pseudonocardiales</taxon>
        <taxon>Pseudonocardiaceae</taxon>
        <taxon>Lentzea</taxon>
    </lineage>
</organism>
<keyword evidence="9" id="KW-0472">Membrane</keyword>
<keyword evidence="9" id="KW-0812">Transmembrane</keyword>
<keyword evidence="12" id="KW-1185">Reference proteome</keyword>
<evidence type="ECO:0000256" key="8">
    <source>
        <dbReference type="ARBA" id="ARBA00023012"/>
    </source>
</evidence>
<dbReference type="PANTHER" id="PTHR24421:SF10">
    <property type="entry name" value="NITRATE_NITRITE SENSOR PROTEIN NARQ"/>
    <property type="match status" value="1"/>
</dbReference>
<feature type="transmembrane region" description="Helical" evidence="9">
    <location>
        <begin position="207"/>
        <end position="228"/>
    </location>
</feature>
<feature type="domain" description="Histidine kinase/HSP90-like ATPase" evidence="10">
    <location>
        <begin position="552"/>
        <end position="642"/>
    </location>
</feature>
<dbReference type="EMBL" id="BMRE01000001">
    <property type="protein sequence ID" value="GGU13081.1"/>
    <property type="molecule type" value="Genomic_DNA"/>
</dbReference>
<keyword evidence="5" id="KW-0547">Nucleotide-binding</keyword>
<evidence type="ECO:0000256" key="9">
    <source>
        <dbReference type="SAM" id="Phobius"/>
    </source>
</evidence>
<dbReference type="Pfam" id="PF07730">
    <property type="entry name" value="HisKA_3"/>
    <property type="match status" value="1"/>
</dbReference>
<evidence type="ECO:0000256" key="5">
    <source>
        <dbReference type="ARBA" id="ARBA00022741"/>
    </source>
</evidence>
<comment type="caution">
    <text evidence="11">The sequence shown here is derived from an EMBL/GenBank/DDBJ whole genome shotgun (WGS) entry which is preliminary data.</text>
</comment>
<feature type="transmembrane region" description="Helical" evidence="9">
    <location>
        <begin position="234"/>
        <end position="254"/>
    </location>
</feature>
<dbReference type="PANTHER" id="PTHR24421">
    <property type="entry name" value="NITRATE/NITRITE SENSOR PROTEIN NARX-RELATED"/>
    <property type="match status" value="1"/>
</dbReference>
<keyword evidence="9" id="KW-1133">Transmembrane helix</keyword>
<evidence type="ECO:0000256" key="7">
    <source>
        <dbReference type="ARBA" id="ARBA00022840"/>
    </source>
</evidence>
<proteinExistence type="predicted"/>
<keyword evidence="6" id="KW-0418">Kinase</keyword>
<dbReference type="Pfam" id="PF02518">
    <property type="entry name" value="HATPase_c"/>
    <property type="match status" value="1"/>
</dbReference>
<dbReference type="Gene3D" id="3.30.565.10">
    <property type="entry name" value="Histidine kinase-like ATPase, C-terminal domain"/>
    <property type="match status" value="1"/>
</dbReference>
<dbReference type="Gene3D" id="1.20.5.1930">
    <property type="match status" value="1"/>
</dbReference>
<feature type="transmembrane region" description="Helical" evidence="9">
    <location>
        <begin position="166"/>
        <end position="195"/>
    </location>
</feature>
<evidence type="ECO:0000256" key="3">
    <source>
        <dbReference type="ARBA" id="ARBA00022553"/>
    </source>
</evidence>
<evidence type="ECO:0000256" key="6">
    <source>
        <dbReference type="ARBA" id="ARBA00022777"/>
    </source>
</evidence>
<keyword evidence="7" id="KW-0067">ATP-binding</keyword>
<dbReference type="SMART" id="SM00387">
    <property type="entry name" value="HATPase_c"/>
    <property type="match status" value="1"/>
</dbReference>
<keyword evidence="8" id="KW-0902">Two-component regulatory system</keyword>
<evidence type="ECO:0000256" key="2">
    <source>
        <dbReference type="ARBA" id="ARBA00012438"/>
    </source>
</evidence>
<dbReference type="Proteomes" id="UP000649573">
    <property type="component" value="Unassembled WGS sequence"/>
</dbReference>
<dbReference type="InterPro" id="IPR050482">
    <property type="entry name" value="Sensor_HK_TwoCompSys"/>
</dbReference>
<reference evidence="12" key="1">
    <citation type="journal article" date="2019" name="Int. J. Syst. Evol. Microbiol.">
        <title>The Global Catalogue of Microorganisms (GCM) 10K type strain sequencing project: providing services to taxonomists for standard genome sequencing and annotation.</title>
        <authorList>
            <consortium name="The Broad Institute Genomics Platform"/>
            <consortium name="The Broad Institute Genome Sequencing Center for Infectious Disease"/>
            <person name="Wu L."/>
            <person name="Ma J."/>
        </authorList>
    </citation>
    <scope>NUCLEOTIDE SEQUENCE [LARGE SCALE GENOMIC DNA]</scope>
    <source>
        <strain evidence="12">JCM 3296</strain>
    </source>
</reference>
<feature type="transmembrane region" description="Helical" evidence="9">
    <location>
        <begin position="266"/>
        <end position="288"/>
    </location>
</feature>
<evidence type="ECO:0000259" key="10">
    <source>
        <dbReference type="SMART" id="SM00387"/>
    </source>
</evidence>
<feature type="transmembrane region" description="Helical" evidence="9">
    <location>
        <begin position="129"/>
        <end position="146"/>
    </location>
</feature>
<dbReference type="CDD" id="cd16917">
    <property type="entry name" value="HATPase_UhpB-NarQ-NarX-like"/>
    <property type="match status" value="1"/>
</dbReference>
<accession>A0ABQ2U933</accession>
<dbReference type="InterPro" id="IPR003594">
    <property type="entry name" value="HATPase_dom"/>
</dbReference>